<sequence>MSVRDGVFTPSPTPPAHPRIRPEASEYARKNKTGSEDWYHHNNKYEQPRAQERIVSNEARSNFEKNKGHMDTIFTYGNGSSQIENGTNDIPVHVRNGGNSEAEQNALKGRGRIDQFFDQENNRNYSSPRPQGRAVTGDSEKFAEINKGCMSEFMQGYADPPVERKVHPRSVKGEASETAENNKGGAMRNLIENYGNLNVNDQPQPKVKGYEAEENAERNKGSVNKILNTYVLTPGTPPAPKVYYEGQAIQEKYQGKGMGPMIRQEGERSMREPKISKLHQRSEGPGWDEDPPAVRMRPEAEQIAAKYNETQLDKVVRGEVAPPTVRDTKVPRHLKEAETPRPQTSPLRTRPEAMANYQKHRSSEMGAILRMESTSVNTPRKYNRNMRSEDW</sequence>
<feature type="region of interest" description="Disordered" evidence="1">
    <location>
        <begin position="1"/>
        <end position="51"/>
    </location>
</feature>
<feature type="compositionally biased region" description="Basic and acidic residues" evidence="1">
    <location>
        <begin position="20"/>
        <end position="51"/>
    </location>
</feature>
<keyword evidence="3" id="KW-1185">Reference proteome</keyword>
<evidence type="ECO:0000256" key="1">
    <source>
        <dbReference type="SAM" id="MobiDB-lite"/>
    </source>
</evidence>
<protein>
    <submittedName>
        <fullName evidence="2">Uncharacterized protein</fullName>
    </submittedName>
</protein>
<reference evidence="2 3" key="1">
    <citation type="submission" date="2020-06" db="EMBL/GenBank/DDBJ databases">
        <authorList>
            <person name="Li R."/>
            <person name="Bekaert M."/>
        </authorList>
    </citation>
    <scope>NUCLEOTIDE SEQUENCE [LARGE SCALE GENOMIC DNA]</scope>
    <source>
        <strain evidence="3">wild</strain>
    </source>
</reference>
<organism evidence="2 3">
    <name type="scientific">Mytilus coruscus</name>
    <name type="common">Sea mussel</name>
    <dbReference type="NCBI Taxonomy" id="42192"/>
    <lineage>
        <taxon>Eukaryota</taxon>
        <taxon>Metazoa</taxon>
        <taxon>Spiralia</taxon>
        <taxon>Lophotrochozoa</taxon>
        <taxon>Mollusca</taxon>
        <taxon>Bivalvia</taxon>
        <taxon>Autobranchia</taxon>
        <taxon>Pteriomorphia</taxon>
        <taxon>Mytilida</taxon>
        <taxon>Mytiloidea</taxon>
        <taxon>Mytilidae</taxon>
        <taxon>Mytilinae</taxon>
        <taxon>Mytilus</taxon>
    </lineage>
</organism>
<dbReference type="AlphaFoldDB" id="A0A6J8ABR8"/>
<feature type="compositionally biased region" description="Polar residues" evidence="1">
    <location>
        <begin position="119"/>
        <end position="129"/>
    </location>
</feature>
<dbReference type="Proteomes" id="UP000507470">
    <property type="component" value="Unassembled WGS sequence"/>
</dbReference>
<accession>A0A6J8ABR8</accession>
<dbReference type="EMBL" id="CACVKT020000904">
    <property type="protein sequence ID" value="CAC5363642.1"/>
    <property type="molecule type" value="Genomic_DNA"/>
</dbReference>
<feature type="region of interest" description="Disordered" evidence="1">
    <location>
        <begin position="119"/>
        <end position="138"/>
    </location>
</feature>
<proteinExistence type="predicted"/>
<name>A0A6J8ABR8_MYTCO</name>
<feature type="compositionally biased region" description="Basic and acidic residues" evidence="1">
    <location>
        <begin position="326"/>
        <end position="339"/>
    </location>
</feature>
<evidence type="ECO:0000313" key="3">
    <source>
        <dbReference type="Proteomes" id="UP000507470"/>
    </source>
</evidence>
<feature type="region of interest" description="Disordered" evidence="1">
    <location>
        <begin position="82"/>
        <end position="111"/>
    </location>
</feature>
<dbReference type="OrthoDB" id="6097938at2759"/>
<feature type="region of interest" description="Disordered" evidence="1">
    <location>
        <begin position="266"/>
        <end position="294"/>
    </location>
</feature>
<feature type="region of interest" description="Disordered" evidence="1">
    <location>
        <begin position="315"/>
        <end position="391"/>
    </location>
</feature>
<feature type="compositionally biased region" description="Basic and acidic residues" evidence="1">
    <location>
        <begin position="266"/>
        <end position="275"/>
    </location>
</feature>
<evidence type="ECO:0000313" key="2">
    <source>
        <dbReference type="EMBL" id="CAC5363642.1"/>
    </source>
</evidence>
<gene>
    <name evidence="2" type="ORF">MCOR_4985</name>
</gene>